<evidence type="ECO:0000256" key="3">
    <source>
        <dbReference type="ARBA" id="ARBA00023186"/>
    </source>
</evidence>
<proteinExistence type="inferred from homology"/>
<comment type="similarity">
    <text evidence="1">Belongs to the SdhE FAD assembly factor family.</text>
</comment>
<sequence>MSTGSKLSGTEAGAQLDPRRRKLLFRSWHRGMKEMDLIFGQYADQHIATMDEDTLNEFERLLEVLDRDLFKWITGEDKTPEAFDTILFRDLILFRDKIDY</sequence>
<dbReference type="AlphaFoldDB" id="A0A366ECD5"/>
<name>A0A366ECD5_9HYPH</name>
<dbReference type="EMBL" id="QNRH01000001">
    <property type="protein sequence ID" value="RBO99124.1"/>
    <property type="molecule type" value="Genomic_DNA"/>
</dbReference>
<reference evidence="4 5" key="1">
    <citation type="submission" date="2018-06" db="EMBL/GenBank/DDBJ databases">
        <title>Genomic Encyclopedia of Type Strains, Phase IV (KMG-IV): sequencing the most valuable type-strain genomes for metagenomic binning, comparative biology and taxonomic classification.</title>
        <authorList>
            <person name="Goeker M."/>
        </authorList>
    </citation>
    <scope>NUCLEOTIDE SEQUENCE [LARGE SCALE GENOMIC DNA]</scope>
    <source>
        <strain evidence="4 5">DSM 25619</strain>
    </source>
</reference>
<dbReference type="InterPro" id="IPR005631">
    <property type="entry name" value="SDH"/>
</dbReference>
<evidence type="ECO:0000313" key="5">
    <source>
        <dbReference type="Proteomes" id="UP000252893"/>
    </source>
</evidence>
<comment type="caution">
    <text evidence="4">The sequence shown here is derived from an EMBL/GenBank/DDBJ whole genome shotgun (WGS) entry which is preliminary data.</text>
</comment>
<dbReference type="SUPFAM" id="SSF109910">
    <property type="entry name" value="YgfY-like"/>
    <property type="match status" value="1"/>
</dbReference>
<dbReference type="PANTHER" id="PTHR12469:SF2">
    <property type="entry name" value="SUCCINATE DEHYDROGENASE ASSEMBLY FACTOR 2, MITOCHONDRIAL"/>
    <property type="match status" value="1"/>
</dbReference>
<dbReference type="OrthoDB" id="9807264at2"/>
<evidence type="ECO:0000256" key="1">
    <source>
        <dbReference type="ARBA" id="ARBA00008571"/>
    </source>
</evidence>
<dbReference type="InterPro" id="IPR036714">
    <property type="entry name" value="SDH_sf"/>
</dbReference>
<dbReference type="FunFam" id="1.10.150.250:FF:000002">
    <property type="entry name" value="Succinate dehydrogenase assembly factor 2, mitochondrial"/>
    <property type="match status" value="1"/>
</dbReference>
<dbReference type="Pfam" id="PF03937">
    <property type="entry name" value="Sdh5"/>
    <property type="match status" value="1"/>
</dbReference>
<evidence type="ECO:0000313" key="4">
    <source>
        <dbReference type="EMBL" id="RBO99124.1"/>
    </source>
</evidence>
<dbReference type="RefSeq" id="WP_113943233.1">
    <property type="nucleotide sequence ID" value="NZ_JAHREH010000002.1"/>
</dbReference>
<dbReference type="Gene3D" id="1.10.150.250">
    <property type="entry name" value="Flavinator of succinate dehydrogenase"/>
    <property type="match status" value="1"/>
</dbReference>
<keyword evidence="3" id="KW-0143">Chaperone</keyword>
<dbReference type="PANTHER" id="PTHR12469">
    <property type="entry name" value="PROTEIN EMI5 HOMOLOG, MITOCHONDRIAL"/>
    <property type="match status" value="1"/>
</dbReference>
<dbReference type="GO" id="GO:0006099">
    <property type="term" value="P:tricarboxylic acid cycle"/>
    <property type="evidence" value="ECO:0007669"/>
    <property type="project" value="TreeGrafter"/>
</dbReference>
<keyword evidence="5" id="KW-1185">Reference proteome</keyword>
<gene>
    <name evidence="4" type="ORF">DFR47_101735</name>
</gene>
<evidence type="ECO:0000256" key="2">
    <source>
        <dbReference type="ARBA" id="ARBA00019418"/>
    </source>
</evidence>
<protein>
    <recommendedName>
        <fullName evidence="2">FAD assembly factor SdhE</fullName>
    </recommendedName>
</protein>
<organism evidence="4 5">
    <name type="scientific">Pseudochrobactrum asaccharolyticum</name>
    <dbReference type="NCBI Taxonomy" id="354351"/>
    <lineage>
        <taxon>Bacteria</taxon>
        <taxon>Pseudomonadati</taxon>
        <taxon>Pseudomonadota</taxon>
        <taxon>Alphaproteobacteria</taxon>
        <taxon>Hyphomicrobiales</taxon>
        <taxon>Brucellaceae</taxon>
        <taxon>Pseudochrobactrum</taxon>
    </lineage>
</organism>
<accession>A0A366ECD5</accession>
<dbReference type="Proteomes" id="UP000252893">
    <property type="component" value="Unassembled WGS sequence"/>
</dbReference>